<dbReference type="InterPro" id="IPR011834">
    <property type="entry name" value="Agluc_phsphrylas"/>
</dbReference>
<dbReference type="NCBIfam" id="TIGR02094">
    <property type="entry name" value="more_P_ylases"/>
    <property type="match status" value="1"/>
</dbReference>
<proteinExistence type="inferred from homology"/>
<dbReference type="Pfam" id="PF00343">
    <property type="entry name" value="Phosphorylase"/>
    <property type="match status" value="1"/>
</dbReference>
<reference evidence="2 3" key="1">
    <citation type="submission" date="2014-07" db="EMBL/GenBank/DDBJ databases">
        <title>Methanogenic archaea and the global carbon cycle.</title>
        <authorList>
            <person name="Henriksen J.R."/>
            <person name="Luke J."/>
            <person name="Reinhart S."/>
            <person name="Benedict M.N."/>
            <person name="Youngblut N.D."/>
            <person name="Metcalf M.E."/>
            <person name="Whitaker R.J."/>
            <person name="Metcalf W.W."/>
        </authorList>
    </citation>
    <scope>NUCLEOTIDE SEQUENCE [LARGE SCALE GENOMIC DNA]</scope>
    <source>
        <strain evidence="2 3">MS</strain>
    </source>
</reference>
<keyword evidence="2" id="KW-0808">Transferase</keyword>
<dbReference type="Gene3D" id="3.40.50.2000">
    <property type="entry name" value="Glycogen Phosphorylase B"/>
    <property type="match status" value="2"/>
</dbReference>
<evidence type="ECO:0000313" key="3">
    <source>
        <dbReference type="Proteomes" id="UP000033033"/>
    </source>
</evidence>
<evidence type="ECO:0000256" key="1">
    <source>
        <dbReference type="ARBA" id="ARBA00006047"/>
    </source>
</evidence>
<dbReference type="HOGENOM" id="CLU_015112_1_0_2"/>
<dbReference type="SUPFAM" id="SSF53756">
    <property type="entry name" value="UDP-Glycosyltransferase/glycogen phosphorylase"/>
    <property type="match status" value="1"/>
</dbReference>
<dbReference type="InterPro" id="IPR052182">
    <property type="entry name" value="Glycogen/Maltodextrin_Phosph"/>
</dbReference>
<dbReference type="PANTHER" id="PTHR42655">
    <property type="entry name" value="GLYCOGEN PHOSPHORYLASE"/>
    <property type="match status" value="1"/>
</dbReference>
<dbReference type="EMBL" id="CP009528">
    <property type="protein sequence ID" value="AKB55353.1"/>
    <property type="molecule type" value="Genomic_DNA"/>
</dbReference>
<name>A0A0E3QV80_METBA</name>
<keyword evidence="2" id="KW-0328">Glycosyltransferase</keyword>
<keyword evidence="3" id="KW-1185">Reference proteome</keyword>
<dbReference type="GO" id="GO:0008184">
    <property type="term" value="F:glycogen phosphorylase activity"/>
    <property type="evidence" value="ECO:0007669"/>
    <property type="project" value="InterPro"/>
</dbReference>
<dbReference type="AlphaFoldDB" id="A0A0E3QV80"/>
<dbReference type="STRING" id="1434108.MSBRM_2355"/>
<evidence type="ECO:0000313" key="2">
    <source>
        <dbReference type="EMBL" id="AKB55353.1"/>
    </source>
</evidence>
<dbReference type="InterPro" id="IPR000811">
    <property type="entry name" value="Glyco_trans_35"/>
</dbReference>
<dbReference type="Proteomes" id="UP000033033">
    <property type="component" value="Chromosome"/>
</dbReference>
<protein>
    <submittedName>
        <fullName evidence="2">Glycogen phosphorylase</fullName>
        <ecNumber evidence="2">2.4.1.1</ecNumber>
    </submittedName>
</protein>
<gene>
    <name evidence="2" type="ORF">MSBRM_2355</name>
</gene>
<dbReference type="GO" id="GO:0030170">
    <property type="term" value="F:pyridoxal phosphate binding"/>
    <property type="evidence" value="ECO:0007669"/>
    <property type="project" value="InterPro"/>
</dbReference>
<dbReference type="EC" id="2.4.1.1" evidence="2"/>
<sequence>MYILIFLNIIVYNIKNKGLDYMDNLHEALERQNIAYFSMEIGLRSDIATYAGGLGGLAGDAIRSAADLNIPFVAVTLVSNKGYFRQTLDPAGNQIEHKDEWNPAHFMTLCKEEVKVKIQDRDVKIRAWIYTYKSHIGGCVPIIFLDTNVEGNESEDRKITDFLYGGDQRYRLKQEIVLGIGGVRMLNALGFRVRKYHMNEGHSSLLALELLKQNSVDPKKVKELCIFTTHTPVEAGHDKFDYGLVKDLIKDKNNVEILRKFGGQNYFDTSIFAMNLSNYINGVTKRHSQISSALYPGYKINAITNGVHSYTWASPYFRKLYDRYLPDWENEPELLIRVGEIPDTEIWEAHWSAKRDLIDEVNKKTGVGMDYDTLTIGFARRMTSYKRPTLIFSDLEMLRSINKRGKIQLIFAGKAHPNDEAGKQIIRDIFKIIETLRDDIKIVFLENYNMDLAAKMVSGVDVWLNTPNCPYEASGTSGMKAAHNGVVNFSVLDGWWIEGWIEDVTGWSIGPKPDEKISIEEIRTAELRDLYYKLYYIIVPMYYEQKDEWLKLINNSIGMIASYFNSHRMMRYYVTQAYL</sequence>
<dbReference type="PANTHER" id="PTHR42655:SF1">
    <property type="entry name" value="GLYCOGEN PHOSPHORYLASE"/>
    <property type="match status" value="1"/>
</dbReference>
<dbReference type="GO" id="GO:0005975">
    <property type="term" value="P:carbohydrate metabolic process"/>
    <property type="evidence" value="ECO:0007669"/>
    <property type="project" value="InterPro"/>
</dbReference>
<comment type="similarity">
    <text evidence="1">Belongs to the glycogen phosphorylase family.</text>
</comment>
<dbReference type="KEGG" id="mby:MSBRM_2355"/>
<organism evidence="2 3">
    <name type="scientific">Methanosarcina barkeri MS</name>
    <dbReference type="NCBI Taxonomy" id="1434108"/>
    <lineage>
        <taxon>Archaea</taxon>
        <taxon>Methanobacteriati</taxon>
        <taxon>Methanobacteriota</taxon>
        <taxon>Stenosarchaea group</taxon>
        <taxon>Methanomicrobia</taxon>
        <taxon>Methanosarcinales</taxon>
        <taxon>Methanosarcinaceae</taxon>
        <taxon>Methanosarcina</taxon>
    </lineage>
</organism>
<dbReference type="PATRIC" id="fig|1434108.4.peg.3010"/>
<accession>A0A0E3QV80</accession>